<dbReference type="GO" id="GO:0004618">
    <property type="term" value="F:phosphoglycerate kinase activity"/>
    <property type="evidence" value="ECO:0007669"/>
    <property type="project" value="UniProtKB-UniRule"/>
</dbReference>
<dbReference type="EC" id="2.7.2.3" evidence="6 14"/>
<feature type="binding site" evidence="14">
    <location>
        <position position="150"/>
    </location>
    <ligand>
        <name>substrate</name>
    </ligand>
</feature>
<keyword evidence="11 14" id="KW-0418">Kinase</keyword>
<dbReference type="PRINTS" id="PR00477">
    <property type="entry name" value="PHGLYCKINASE"/>
</dbReference>
<dbReference type="CDD" id="cd00318">
    <property type="entry name" value="Phosphoglycerate_kinase"/>
    <property type="match status" value="1"/>
</dbReference>
<keyword evidence="13 14" id="KW-0324">Glycolysis</keyword>
<dbReference type="GO" id="GO:0043531">
    <property type="term" value="F:ADP binding"/>
    <property type="evidence" value="ECO:0007669"/>
    <property type="project" value="TreeGrafter"/>
</dbReference>
<dbReference type="InterPro" id="IPR036043">
    <property type="entry name" value="Phosphoglycerate_kinase_sf"/>
</dbReference>
<evidence type="ECO:0000313" key="18">
    <source>
        <dbReference type="EMBL" id="PIZ36541.1"/>
    </source>
</evidence>
<feature type="binding site" evidence="14 16">
    <location>
        <position position="200"/>
    </location>
    <ligand>
        <name>ATP</name>
        <dbReference type="ChEBI" id="CHEBI:30616"/>
    </ligand>
</feature>
<dbReference type="Pfam" id="PF00162">
    <property type="entry name" value="PGK"/>
    <property type="match status" value="1"/>
</dbReference>
<dbReference type="InterPro" id="IPR015824">
    <property type="entry name" value="Phosphoglycerate_kinase_N"/>
</dbReference>
<organism evidence="18 19">
    <name type="scientific">Candidatus Aquicultor secundus</name>
    <dbReference type="NCBI Taxonomy" id="1973895"/>
    <lineage>
        <taxon>Bacteria</taxon>
        <taxon>Bacillati</taxon>
        <taxon>Actinomycetota</taxon>
        <taxon>Candidatus Aquicultoria</taxon>
        <taxon>Candidatus Aquicultorales</taxon>
        <taxon>Candidatus Aquicultoraceae</taxon>
        <taxon>Candidatus Aquicultor</taxon>
    </lineage>
</organism>
<evidence type="ECO:0000313" key="19">
    <source>
        <dbReference type="Proteomes" id="UP000230956"/>
    </source>
</evidence>
<keyword evidence="12 14" id="KW-0067">ATP-binding</keyword>
<feature type="binding site" evidence="15">
    <location>
        <position position="36"/>
    </location>
    <ligand>
        <name>(2R)-3-phosphoglycerate</name>
        <dbReference type="ChEBI" id="CHEBI:58272"/>
    </ligand>
</feature>
<keyword evidence="10 14" id="KW-0547">Nucleotide-binding</keyword>
<evidence type="ECO:0000256" key="1">
    <source>
        <dbReference type="ARBA" id="ARBA00000642"/>
    </source>
</evidence>
<evidence type="ECO:0000256" key="7">
    <source>
        <dbReference type="ARBA" id="ARBA00016471"/>
    </source>
</evidence>
<dbReference type="UniPathway" id="UPA00109">
    <property type="reaction ID" value="UER00185"/>
</dbReference>
<dbReference type="EMBL" id="PFNG01000199">
    <property type="protein sequence ID" value="PIZ36541.1"/>
    <property type="molecule type" value="Genomic_DNA"/>
</dbReference>
<evidence type="ECO:0000256" key="15">
    <source>
        <dbReference type="PIRSR" id="PIRSR000724-1"/>
    </source>
</evidence>
<keyword evidence="8 14" id="KW-0963">Cytoplasm</keyword>
<evidence type="ECO:0000256" key="5">
    <source>
        <dbReference type="ARBA" id="ARBA00011245"/>
    </source>
</evidence>
<evidence type="ECO:0000256" key="4">
    <source>
        <dbReference type="ARBA" id="ARBA00008982"/>
    </source>
</evidence>
<feature type="binding site" evidence="14 16">
    <location>
        <position position="322"/>
    </location>
    <ligand>
        <name>ATP</name>
        <dbReference type="ChEBI" id="CHEBI:30616"/>
    </ligand>
</feature>
<feature type="binding site" evidence="14">
    <location>
        <position position="36"/>
    </location>
    <ligand>
        <name>substrate</name>
    </ligand>
</feature>
<dbReference type="GO" id="GO:0006094">
    <property type="term" value="P:gluconeogenesis"/>
    <property type="evidence" value="ECO:0007669"/>
    <property type="project" value="TreeGrafter"/>
</dbReference>
<dbReference type="PANTHER" id="PTHR11406:SF23">
    <property type="entry name" value="PHOSPHOGLYCERATE KINASE 1, CHLOROPLASTIC-RELATED"/>
    <property type="match status" value="1"/>
</dbReference>
<dbReference type="AlphaFoldDB" id="A0A2M7T6I1"/>
<evidence type="ECO:0000256" key="12">
    <source>
        <dbReference type="ARBA" id="ARBA00022840"/>
    </source>
</evidence>
<accession>A0A2M7T6I1</accession>
<feature type="binding site" evidence="14 16">
    <location>
        <begin position="348"/>
        <end position="351"/>
    </location>
    <ligand>
        <name>ATP</name>
        <dbReference type="ChEBI" id="CHEBI:30616"/>
    </ligand>
</feature>
<evidence type="ECO:0000256" key="13">
    <source>
        <dbReference type="ARBA" id="ARBA00023152"/>
    </source>
</evidence>
<dbReference type="FunFam" id="3.40.50.1260:FF:000002">
    <property type="entry name" value="Phosphoglycerate kinase"/>
    <property type="match status" value="1"/>
</dbReference>
<proteinExistence type="inferred from homology"/>
<evidence type="ECO:0000256" key="17">
    <source>
        <dbReference type="RuleBase" id="RU000532"/>
    </source>
</evidence>
<gene>
    <name evidence="14 18" type="primary">pgk</name>
    <name evidence="18" type="ORF">COY37_08320</name>
</gene>
<name>A0A2M7T6I1_9ACTN</name>
<dbReference type="GO" id="GO:0005829">
    <property type="term" value="C:cytosol"/>
    <property type="evidence" value="ECO:0007669"/>
    <property type="project" value="TreeGrafter"/>
</dbReference>
<feature type="binding site" evidence="14">
    <location>
        <position position="291"/>
    </location>
    <ligand>
        <name>ATP</name>
        <dbReference type="ChEBI" id="CHEBI:30616"/>
    </ligand>
</feature>
<comment type="caution">
    <text evidence="18">The sequence shown here is derived from an EMBL/GenBank/DDBJ whole genome shotgun (WGS) entry which is preliminary data.</text>
</comment>
<comment type="subunit">
    <text evidence="5 14">Monomer.</text>
</comment>
<keyword evidence="9 14" id="KW-0808">Transferase</keyword>
<dbReference type="PROSITE" id="PS00111">
    <property type="entry name" value="PGLYCERATE_KINASE"/>
    <property type="match status" value="1"/>
</dbReference>
<evidence type="ECO:0000256" key="11">
    <source>
        <dbReference type="ARBA" id="ARBA00022777"/>
    </source>
</evidence>
<feature type="binding site" evidence="15">
    <location>
        <position position="150"/>
    </location>
    <ligand>
        <name>(2R)-3-phosphoglycerate</name>
        <dbReference type="ChEBI" id="CHEBI:58272"/>
    </ligand>
</feature>
<dbReference type="Gene3D" id="3.40.50.1260">
    <property type="entry name" value="Phosphoglycerate kinase, N-terminal domain"/>
    <property type="match status" value="2"/>
</dbReference>
<sequence>MDKKNVRDVDVSGKRVLVRVDFNVPINNGVVTDDSRIRAALPTIEYLINQGAKVILMSHLGRPKGPEDKYRLDPVAQELTDLLGKEVEKADEVVGPKVKEAVDKMKPGDVLLLENLRFNEGEKKNDPEFAKELASLADIYVDDAFGASHRAHASVAGVARYIPAVAGFLLEKEVDTLTSTLENPKRPFIAILGGSKVSDKIGVIDKLLDIVDALLIGGGMCFTFLKAQGYSIGKSLLEEDKIDYCRETIKKAEGKDISLYLPADVVIAQEISPDAEARVVLVDSIPDGWMGLDIGPDTIAVYRGVINSARTIFWNGPMGVFEIDQFSRGTEEVALAVAQSGATSIVGGGDSIAALKKFQLEDRVSFISTGGGASLELIEGKKLPGVEALLDKKDP</sequence>
<evidence type="ECO:0000256" key="2">
    <source>
        <dbReference type="ARBA" id="ARBA00004496"/>
    </source>
</evidence>
<dbReference type="PIRSF" id="PIRSF000724">
    <property type="entry name" value="Pgk"/>
    <property type="match status" value="1"/>
</dbReference>
<comment type="similarity">
    <text evidence="4 14 17">Belongs to the phosphoglycerate kinase family.</text>
</comment>
<evidence type="ECO:0000256" key="8">
    <source>
        <dbReference type="ARBA" id="ARBA00022490"/>
    </source>
</evidence>
<comment type="subcellular location">
    <subcellularLocation>
        <location evidence="2 14">Cytoplasm</location>
    </subcellularLocation>
</comment>
<dbReference type="Proteomes" id="UP000230956">
    <property type="component" value="Unassembled WGS sequence"/>
</dbReference>
<dbReference type="HAMAP" id="MF_00145">
    <property type="entry name" value="Phosphoglyc_kinase"/>
    <property type="match status" value="1"/>
</dbReference>
<dbReference type="PANTHER" id="PTHR11406">
    <property type="entry name" value="PHOSPHOGLYCERATE KINASE"/>
    <property type="match status" value="1"/>
</dbReference>
<comment type="pathway">
    <text evidence="3 14">Carbohydrate degradation; glycolysis; pyruvate from D-glyceraldehyde 3-phosphate: step 2/5.</text>
</comment>
<evidence type="ECO:0000256" key="16">
    <source>
        <dbReference type="PIRSR" id="PIRSR000724-2"/>
    </source>
</evidence>
<reference evidence="19" key="1">
    <citation type="submission" date="2017-09" db="EMBL/GenBank/DDBJ databases">
        <title>Depth-based differentiation of microbial function through sediment-hosted aquifers and enrichment of novel symbionts in the deep terrestrial subsurface.</title>
        <authorList>
            <person name="Probst A.J."/>
            <person name="Ladd B."/>
            <person name="Jarett J.K."/>
            <person name="Geller-Mcgrath D.E."/>
            <person name="Sieber C.M.K."/>
            <person name="Emerson J.B."/>
            <person name="Anantharaman K."/>
            <person name="Thomas B.C."/>
            <person name="Malmstrom R."/>
            <person name="Stieglmeier M."/>
            <person name="Klingl A."/>
            <person name="Woyke T."/>
            <person name="Ryan C.M."/>
            <person name="Banfield J.F."/>
        </authorList>
    </citation>
    <scope>NUCLEOTIDE SEQUENCE [LARGE SCALE GENOMIC DNA]</scope>
</reference>
<feature type="binding site" evidence="14 15">
    <location>
        <begin position="59"/>
        <end position="62"/>
    </location>
    <ligand>
        <name>substrate</name>
    </ligand>
</feature>
<dbReference type="FunFam" id="3.40.50.1260:FF:000007">
    <property type="entry name" value="Phosphoglycerate kinase"/>
    <property type="match status" value="1"/>
</dbReference>
<dbReference type="GO" id="GO:0005524">
    <property type="term" value="F:ATP binding"/>
    <property type="evidence" value="ECO:0007669"/>
    <property type="project" value="UniProtKB-KW"/>
</dbReference>
<dbReference type="InterPro" id="IPR015911">
    <property type="entry name" value="Phosphoglycerate_kinase_CS"/>
</dbReference>
<dbReference type="SUPFAM" id="SSF53748">
    <property type="entry name" value="Phosphoglycerate kinase"/>
    <property type="match status" value="1"/>
</dbReference>
<dbReference type="InterPro" id="IPR001576">
    <property type="entry name" value="Phosphoglycerate_kinase"/>
</dbReference>
<feature type="binding site" evidence="14 15">
    <location>
        <begin position="21"/>
        <end position="23"/>
    </location>
    <ligand>
        <name>substrate</name>
    </ligand>
</feature>
<protein>
    <recommendedName>
        <fullName evidence="7 14">Phosphoglycerate kinase</fullName>
        <ecNumber evidence="6 14">2.7.2.3</ecNumber>
    </recommendedName>
</protein>
<evidence type="ECO:0000256" key="6">
    <source>
        <dbReference type="ARBA" id="ARBA00013061"/>
    </source>
</evidence>
<evidence type="ECO:0000256" key="10">
    <source>
        <dbReference type="ARBA" id="ARBA00022741"/>
    </source>
</evidence>
<feature type="binding site" evidence="15">
    <location>
        <position position="117"/>
    </location>
    <ligand>
        <name>(2R)-3-phosphoglycerate</name>
        <dbReference type="ChEBI" id="CHEBI:58272"/>
    </ligand>
</feature>
<evidence type="ECO:0000256" key="14">
    <source>
        <dbReference type="HAMAP-Rule" id="MF_00145"/>
    </source>
</evidence>
<dbReference type="RefSeq" id="WP_286677873.1">
    <property type="nucleotide sequence ID" value="NZ_MNXI01000042.1"/>
</dbReference>
<dbReference type="GO" id="GO:0006096">
    <property type="term" value="P:glycolytic process"/>
    <property type="evidence" value="ECO:0007669"/>
    <property type="project" value="UniProtKB-UniRule"/>
</dbReference>
<feature type="binding site" evidence="14">
    <location>
        <position position="117"/>
    </location>
    <ligand>
        <name>substrate</name>
    </ligand>
</feature>
<evidence type="ECO:0000256" key="9">
    <source>
        <dbReference type="ARBA" id="ARBA00022679"/>
    </source>
</evidence>
<comment type="catalytic activity">
    <reaction evidence="1 14 17">
        <text>(2R)-3-phosphoglycerate + ATP = (2R)-3-phospho-glyceroyl phosphate + ADP</text>
        <dbReference type="Rhea" id="RHEA:14801"/>
        <dbReference type="ChEBI" id="CHEBI:30616"/>
        <dbReference type="ChEBI" id="CHEBI:57604"/>
        <dbReference type="ChEBI" id="CHEBI:58272"/>
        <dbReference type="ChEBI" id="CHEBI:456216"/>
        <dbReference type="EC" id="2.7.2.3"/>
    </reaction>
</comment>
<evidence type="ECO:0000256" key="3">
    <source>
        <dbReference type="ARBA" id="ARBA00004838"/>
    </source>
</evidence>